<evidence type="ECO:0000313" key="4">
    <source>
        <dbReference type="Proteomes" id="UP001362899"/>
    </source>
</evidence>
<accession>A0AAV5RFW3</accession>
<dbReference type="AlphaFoldDB" id="A0AAV5RFW3"/>
<dbReference type="PANTHER" id="PTHR22946">
    <property type="entry name" value="DIENELACTONE HYDROLASE DOMAIN-CONTAINING PROTEIN-RELATED"/>
    <property type="match status" value="1"/>
</dbReference>
<dbReference type="Proteomes" id="UP001362899">
    <property type="component" value="Unassembled WGS sequence"/>
</dbReference>
<protein>
    <recommendedName>
        <fullName evidence="2">AB hydrolase-1 domain-containing protein</fullName>
    </recommendedName>
</protein>
<feature type="domain" description="AB hydrolase-1" evidence="2">
    <location>
        <begin position="28"/>
        <end position="170"/>
    </location>
</feature>
<dbReference type="InterPro" id="IPR050261">
    <property type="entry name" value="FrsA_esterase"/>
</dbReference>
<evidence type="ECO:0000256" key="1">
    <source>
        <dbReference type="ARBA" id="ARBA00038115"/>
    </source>
</evidence>
<comment type="similarity">
    <text evidence="1">Belongs to the AB hydrolase superfamily. FUS2 hydrolase family.</text>
</comment>
<organism evidence="3 4">
    <name type="scientific">Starmerella bacillaris</name>
    <name type="common">Yeast</name>
    <name type="synonym">Candida zemplinina</name>
    <dbReference type="NCBI Taxonomy" id="1247836"/>
    <lineage>
        <taxon>Eukaryota</taxon>
        <taxon>Fungi</taxon>
        <taxon>Dikarya</taxon>
        <taxon>Ascomycota</taxon>
        <taxon>Saccharomycotina</taxon>
        <taxon>Dipodascomycetes</taxon>
        <taxon>Dipodascales</taxon>
        <taxon>Trichomonascaceae</taxon>
        <taxon>Starmerella</taxon>
    </lineage>
</organism>
<dbReference type="Gene3D" id="3.40.50.1820">
    <property type="entry name" value="alpha/beta hydrolase"/>
    <property type="match status" value="1"/>
</dbReference>
<dbReference type="Pfam" id="PF12697">
    <property type="entry name" value="Abhydrolase_6"/>
    <property type="match status" value="1"/>
</dbReference>
<keyword evidence="4" id="KW-1185">Reference proteome</keyword>
<dbReference type="PANTHER" id="PTHR22946:SF0">
    <property type="entry name" value="DIENELACTONE HYDROLASE DOMAIN-CONTAINING PROTEIN"/>
    <property type="match status" value="1"/>
</dbReference>
<name>A0AAV5RFW3_STABA</name>
<evidence type="ECO:0000313" key="3">
    <source>
        <dbReference type="EMBL" id="GMM50300.1"/>
    </source>
</evidence>
<reference evidence="3 4" key="1">
    <citation type="journal article" date="2023" name="Elife">
        <title>Identification of key yeast species and microbe-microbe interactions impacting larval growth of Drosophila in the wild.</title>
        <authorList>
            <person name="Mure A."/>
            <person name="Sugiura Y."/>
            <person name="Maeda R."/>
            <person name="Honda K."/>
            <person name="Sakurai N."/>
            <person name="Takahashi Y."/>
            <person name="Watada M."/>
            <person name="Katoh T."/>
            <person name="Gotoh A."/>
            <person name="Gotoh Y."/>
            <person name="Taniguchi I."/>
            <person name="Nakamura K."/>
            <person name="Hayashi T."/>
            <person name="Katayama T."/>
            <person name="Uemura T."/>
            <person name="Hattori Y."/>
        </authorList>
    </citation>
    <scope>NUCLEOTIDE SEQUENCE [LARGE SCALE GENOMIC DNA]</scope>
    <source>
        <strain evidence="3 4">SB-73</strain>
    </source>
</reference>
<dbReference type="EMBL" id="BTGC01000003">
    <property type="protein sequence ID" value="GMM50300.1"/>
    <property type="molecule type" value="Genomic_DNA"/>
</dbReference>
<dbReference type="InterPro" id="IPR000073">
    <property type="entry name" value="AB_hydrolase_1"/>
</dbReference>
<comment type="caution">
    <text evidence="3">The sequence shown here is derived from an EMBL/GenBank/DDBJ whole genome shotgun (WGS) entry which is preliminary data.</text>
</comment>
<dbReference type="SUPFAM" id="SSF53474">
    <property type="entry name" value="alpha/beta-Hydrolases"/>
    <property type="match status" value="1"/>
</dbReference>
<gene>
    <name evidence="3" type="ORF">DASB73_012580</name>
</gene>
<sequence>MKDILIGGVKATVLGEDKLSPHSKATLVVLVHGRSSSKFSTTEFAQILMQTCPDLVCCVYDLPNHGSRLIDSFANRSWSSGNANHLLEMLAVLDQGAAEAESLLRYVPYFLPEINVTRRVLIGTSLGGYVAWKVAAYNSDLLSAVVPIISSPDLPSVIVRRWEQYKDNNSLEASRIQPFAIPPPVIDNLVTKARKICKIRKRSLAVLAICGAEDDLVPPQYTAEWAGSAGMNQKVEFFPGVKHEVTRGMIDLTAEYLLSIQTMN</sequence>
<dbReference type="InterPro" id="IPR029058">
    <property type="entry name" value="AB_hydrolase_fold"/>
</dbReference>
<proteinExistence type="inferred from homology"/>
<evidence type="ECO:0000259" key="2">
    <source>
        <dbReference type="Pfam" id="PF12697"/>
    </source>
</evidence>